<evidence type="ECO:0000259" key="8">
    <source>
        <dbReference type="Pfam" id="PF07992"/>
    </source>
</evidence>
<feature type="domain" description="FAD/NAD(P)-binding" evidence="8">
    <location>
        <begin position="2"/>
        <end position="93"/>
    </location>
</feature>
<evidence type="ECO:0000256" key="5">
    <source>
        <dbReference type="ARBA" id="ARBA00023002"/>
    </source>
</evidence>
<evidence type="ECO:0000313" key="10">
    <source>
        <dbReference type="Proteomes" id="UP000270272"/>
    </source>
</evidence>
<keyword evidence="4" id="KW-0479">Metal-binding</keyword>
<comment type="pathway">
    <text evidence="2">Nitrogen metabolism; nitrate reduction (assimilation).</text>
</comment>
<dbReference type="AlphaFoldDB" id="A0A3S5DNL0"/>
<evidence type="ECO:0000256" key="6">
    <source>
        <dbReference type="ARBA" id="ARBA00023004"/>
    </source>
</evidence>
<dbReference type="InterPro" id="IPR052034">
    <property type="entry name" value="NasD-like"/>
</dbReference>
<protein>
    <submittedName>
        <fullName evidence="9">Nitrite reductase [NAD(P)H] large subunit</fullName>
        <ecNumber evidence="9">1.18.1.-</ecNumber>
        <ecNumber evidence="9">1.7.1.4</ecNumber>
    </submittedName>
</protein>
<dbReference type="EMBL" id="LR134204">
    <property type="protein sequence ID" value="VEB84227.1"/>
    <property type="molecule type" value="Genomic_DNA"/>
</dbReference>
<dbReference type="EC" id="1.18.1.-" evidence="9"/>
<evidence type="ECO:0000313" key="9">
    <source>
        <dbReference type="EMBL" id="VEB84227.1"/>
    </source>
</evidence>
<dbReference type="GO" id="GO:0008942">
    <property type="term" value="F:nitrite reductase [NAD(P)H] activity"/>
    <property type="evidence" value="ECO:0007669"/>
    <property type="project" value="UniProtKB-EC"/>
</dbReference>
<evidence type="ECO:0000256" key="4">
    <source>
        <dbReference type="ARBA" id="ARBA00022723"/>
    </source>
</evidence>
<reference evidence="9 10" key="1">
    <citation type="submission" date="2018-12" db="EMBL/GenBank/DDBJ databases">
        <authorList>
            <consortium name="Pathogen Informatics"/>
        </authorList>
    </citation>
    <scope>NUCLEOTIDE SEQUENCE [LARGE SCALE GENOMIC DNA]</scope>
    <source>
        <strain evidence="9 10">NCTC11075</strain>
    </source>
</reference>
<organism evidence="9 10">
    <name type="scientific">Citrobacter koseri</name>
    <name type="common">Citrobacter diversus</name>
    <dbReference type="NCBI Taxonomy" id="545"/>
    <lineage>
        <taxon>Bacteria</taxon>
        <taxon>Pseudomonadati</taxon>
        <taxon>Pseudomonadota</taxon>
        <taxon>Gammaproteobacteria</taxon>
        <taxon>Enterobacterales</taxon>
        <taxon>Enterobacteriaceae</taxon>
        <taxon>Citrobacter</taxon>
    </lineage>
</organism>
<evidence type="ECO:0000256" key="2">
    <source>
        <dbReference type="ARBA" id="ARBA00005096"/>
    </source>
</evidence>
<sequence>MLREKIEALGVSVHYSKSTAEIDSTPQGLQLVFTDGERLETDMVVFSAGIRPQDALARGAGLRIGERGGVCIDNHCLTSDADVFAIGECALWDGRGVRAGCAGLPDGARGGSAVGR</sequence>
<dbReference type="Pfam" id="PF07992">
    <property type="entry name" value="Pyr_redox_2"/>
    <property type="match status" value="1"/>
</dbReference>
<dbReference type="SUPFAM" id="SSF51905">
    <property type="entry name" value="FAD/NAD(P)-binding domain"/>
    <property type="match status" value="1"/>
</dbReference>
<evidence type="ECO:0000256" key="1">
    <source>
        <dbReference type="ARBA" id="ARBA00001929"/>
    </source>
</evidence>
<comment type="cofactor">
    <cofactor evidence="1">
        <name>siroheme</name>
        <dbReference type="ChEBI" id="CHEBI:60052"/>
    </cofactor>
</comment>
<dbReference type="PANTHER" id="PTHR43809">
    <property type="entry name" value="NITRITE REDUCTASE (NADH) LARGE SUBUNIT"/>
    <property type="match status" value="1"/>
</dbReference>
<dbReference type="Proteomes" id="UP000270272">
    <property type="component" value="Chromosome"/>
</dbReference>
<keyword evidence="7" id="KW-0411">Iron-sulfur</keyword>
<evidence type="ECO:0000256" key="7">
    <source>
        <dbReference type="ARBA" id="ARBA00023014"/>
    </source>
</evidence>
<keyword evidence="6" id="KW-0408">Iron</keyword>
<dbReference type="EC" id="1.7.1.4" evidence="9"/>
<dbReference type="GO" id="GO:0051536">
    <property type="term" value="F:iron-sulfur cluster binding"/>
    <property type="evidence" value="ECO:0007669"/>
    <property type="project" value="UniProtKB-KW"/>
</dbReference>
<proteinExistence type="predicted"/>
<dbReference type="GO" id="GO:0046872">
    <property type="term" value="F:metal ion binding"/>
    <property type="evidence" value="ECO:0007669"/>
    <property type="project" value="UniProtKB-KW"/>
</dbReference>
<name>A0A3S5DNL0_CITKO</name>
<dbReference type="Gene3D" id="3.50.50.60">
    <property type="entry name" value="FAD/NAD(P)-binding domain"/>
    <property type="match status" value="2"/>
</dbReference>
<accession>A0A3S5DNL0</accession>
<dbReference type="InterPro" id="IPR023753">
    <property type="entry name" value="FAD/NAD-binding_dom"/>
</dbReference>
<evidence type="ECO:0000256" key="3">
    <source>
        <dbReference type="ARBA" id="ARBA00022617"/>
    </source>
</evidence>
<keyword evidence="5 9" id="KW-0560">Oxidoreductase</keyword>
<dbReference type="PANTHER" id="PTHR43809:SF1">
    <property type="entry name" value="NITRITE REDUCTASE (NADH) LARGE SUBUNIT"/>
    <property type="match status" value="1"/>
</dbReference>
<keyword evidence="3" id="KW-0349">Heme</keyword>
<dbReference type="InterPro" id="IPR036188">
    <property type="entry name" value="FAD/NAD-bd_sf"/>
</dbReference>
<gene>
    <name evidence="9" type="primary">nasB_3</name>
    <name evidence="9" type="ORF">NCTC11075_00357</name>
</gene>